<dbReference type="STRING" id="1437606.BBOH_1483"/>
<gene>
    <name evidence="4" type="ORF">BBOH_1483</name>
</gene>
<evidence type="ECO:0000256" key="2">
    <source>
        <dbReference type="SAM" id="MobiDB-lite"/>
    </source>
</evidence>
<evidence type="ECO:0000313" key="4">
    <source>
        <dbReference type="EMBL" id="KFI44757.1"/>
    </source>
</evidence>
<dbReference type="GO" id="GO:0046914">
    <property type="term" value="F:transition metal ion binding"/>
    <property type="evidence" value="ECO:0007669"/>
    <property type="project" value="InterPro"/>
</dbReference>
<dbReference type="Proteomes" id="UP000029096">
    <property type="component" value="Unassembled WGS sequence"/>
</dbReference>
<reference evidence="4 5" key="1">
    <citation type="submission" date="2014-03" db="EMBL/GenBank/DDBJ databases">
        <title>Genomics of Bifidobacteria.</title>
        <authorList>
            <person name="Ventura M."/>
            <person name="Milani C."/>
            <person name="Lugli G.A."/>
        </authorList>
    </citation>
    <scope>NUCLEOTIDE SEQUENCE [LARGE SCALE GENOMIC DNA]</scope>
    <source>
        <strain evidence="4 5">DSM 22767</strain>
    </source>
</reference>
<dbReference type="SUPFAM" id="SSF50037">
    <property type="entry name" value="C-terminal domain of transcriptional repressors"/>
    <property type="match status" value="1"/>
</dbReference>
<comment type="caution">
    <text evidence="4">The sequence shown here is derived from an EMBL/GenBank/DDBJ whole genome shotgun (WGS) entry which is preliminary data.</text>
</comment>
<evidence type="ECO:0000259" key="3">
    <source>
        <dbReference type="Pfam" id="PF04023"/>
    </source>
</evidence>
<dbReference type="Pfam" id="PF04023">
    <property type="entry name" value="FeoA"/>
    <property type="match status" value="1"/>
</dbReference>
<dbReference type="AlphaFoldDB" id="A0A086ZE07"/>
<sequence>MDFEARSRFRLNELGFREHEPLRVVQKAMFGGRVVVHNGDRIALDGATARHIFVTPRPQLYSGDSFIPKSGGQSYAQENHGRITRRNP</sequence>
<keyword evidence="5" id="KW-1185">Reference proteome</keyword>
<dbReference type="InterPro" id="IPR008988">
    <property type="entry name" value="Transcriptional_repressor_C"/>
</dbReference>
<accession>A0A086ZE07</accession>
<keyword evidence="1" id="KW-0408">Iron</keyword>
<feature type="region of interest" description="Disordered" evidence="2">
    <location>
        <begin position="65"/>
        <end position="88"/>
    </location>
</feature>
<dbReference type="eggNOG" id="COG1918">
    <property type="taxonomic scope" value="Bacteria"/>
</dbReference>
<protein>
    <submittedName>
        <fullName evidence="4">FeoA family protein</fullName>
    </submittedName>
</protein>
<name>A0A086ZE07_9BIFI</name>
<evidence type="ECO:0000256" key="1">
    <source>
        <dbReference type="ARBA" id="ARBA00023004"/>
    </source>
</evidence>
<proteinExistence type="predicted"/>
<dbReference type="EMBL" id="JGYP01000005">
    <property type="protein sequence ID" value="KFI44757.1"/>
    <property type="molecule type" value="Genomic_DNA"/>
</dbReference>
<dbReference type="InterPro" id="IPR007167">
    <property type="entry name" value="Fe-transptr_FeoA-like"/>
</dbReference>
<organism evidence="4 5">
    <name type="scientific">Bifidobacterium bohemicum DSM 22767</name>
    <dbReference type="NCBI Taxonomy" id="1437606"/>
    <lineage>
        <taxon>Bacteria</taxon>
        <taxon>Bacillati</taxon>
        <taxon>Actinomycetota</taxon>
        <taxon>Actinomycetes</taxon>
        <taxon>Bifidobacteriales</taxon>
        <taxon>Bifidobacteriaceae</taxon>
        <taxon>Bifidobacterium</taxon>
    </lineage>
</organism>
<dbReference type="Gene3D" id="2.30.30.90">
    <property type="match status" value="1"/>
</dbReference>
<evidence type="ECO:0000313" key="5">
    <source>
        <dbReference type="Proteomes" id="UP000029096"/>
    </source>
</evidence>
<feature type="domain" description="Ferrous iron transporter FeoA-like" evidence="3">
    <location>
        <begin position="10"/>
        <end position="56"/>
    </location>
</feature>
<dbReference type="InterPro" id="IPR038157">
    <property type="entry name" value="FeoA_core_dom"/>
</dbReference>